<evidence type="ECO:0000313" key="4">
    <source>
        <dbReference type="Proteomes" id="UP001626550"/>
    </source>
</evidence>
<feature type="compositionally biased region" description="Polar residues" evidence="1">
    <location>
        <begin position="181"/>
        <end position="195"/>
    </location>
</feature>
<dbReference type="SUPFAM" id="SSF47986">
    <property type="entry name" value="DEATH domain"/>
    <property type="match status" value="1"/>
</dbReference>
<dbReference type="InterPro" id="IPR000488">
    <property type="entry name" value="Death_dom"/>
</dbReference>
<dbReference type="SMART" id="SM00005">
    <property type="entry name" value="DEATH"/>
    <property type="match status" value="1"/>
</dbReference>
<evidence type="ECO:0000313" key="3">
    <source>
        <dbReference type="EMBL" id="KAL3316460.1"/>
    </source>
</evidence>
<dbReference type="Gene3D" id="1.10.533.10">
    <property type="entry name" value="Death Domain, Fas"/>
    <property type="match status" value="1"/>
</dbReference>
<protein>
    <submittedName>
        <fullName evidence="3">ESCRT-II subunit protein snf8</fullName>
    </submittedName>
</protein>
<dbReference type="InterPro" id="IPR011029">
    <property type="entry name" value="DEATH-like_dom_sf"/>
</dbReference>
<dbReference type="EMBL" id="JBJKFK010000537">
    <property type="protein sequence ID" value="KAL3316460.1"/>
    <property type="molecule type" value="Genomic_DNA"/>
</dbReference>
<feature type="domain" description="Death" evidence="2">
    <location>
        <begin position="58"/>
        <end position="137"/>
    </location>
</feature>
<name>A0ABD2QAA0_9PLAT</name>
<dbReference type="AlphaFoldDB" id="A0ABD2QAA0"/>
<organism evidence="3 4">
    <name type="scientific">Cichlidogyrus casuarinus</name>
    <dbReference type="NCBI Taxonomy" id="1844966"/>
    <lineage>
        <taxon>Eukaryota</taxon>
        <taxon>Metazoa</taxon>
        <taxon>Spiralia</taxon>
        <taxon>Lophotrochozoa</taxon>
        <taxon>Platyhelminthes</taxon>
        <taxon>Monogenea</taxon>
        <taxon>Monopisthocotylea</taxon>
        <taxon>Dactylogyridea</taxon>
        <taxon>Ancyrocephalidae</taxon>
        <taxon>Cichlidogyrus</taxon>
    </lineage>
</organism>
<feature type="region of interest" description="Disordered" evidence="1">
    <location>
        <begin position="305"/>
        <end position="338"/>
    </location>
</feature>
<dbReference type="Proteomes" id="UP001626550">
    <property type="component" value="Unassembled WGS sequence"/>
</dbReference>
<dbReference type="Pfam" id="PF00531">
    <property type="entry name" value="Death"/>
    <property type="match status" value="1"/>
</dbReference>
<sequence>MSRHFVLFRPITTLNVTLPDVILPINDPQAMHALLAEMRERKAQQSSIRRESADIARSELNLRQLSQALGSDWPVLAQELGLDPQQFMGPSQDQSAYAMLLCWKATATPEQGTGTKLSHALNNIGLNHVLKQCMQDVHLVMDVHELDRAITDLKPEIDTEVTRYVNGFGHTEVELRTSPRLESSSGIGTFTSTPSKMREGEEIEPTRVLVGNRGQVGVKTTEDLVGDDVKALELKHQGMKDFEEMTEDMTRDFPMTHVSGRHAASSQLLLSLHPLTHFCLQESGPEVEEDLITAQDRSIFIVPAPDNSTMQESPTIHELSQDSFMSAPPAHYKDDDDR</sequence>
<dbReference type="PROSITE" id="PS50017">
    <property type="entry name" value="DEATH_DOMAIN"/>
    <property type="match status" value="1"/>
</dbReference>
<reference evidence="3 4" key="1">
    <citation type="submission" date="2024-11" db="EMBL/GenBank/DDBJ databases">
        <title>Adaptive evolution of stress response genes in parasites aligns with host niche diversity.</title>
        <authorList>
            <person name="Hahn C."/>
            <person name="Resl P."/>
        </authorList>
    </citation>
    <scope>NUCLEOTIDE SEQUENCE [LARGE SCALE GENOMIC DNA]</scope>
    <source>
        <strain evidence="3">EGGRZ-B1_66</strain>
        <tissue evidence="3">Body</tissue>
    </source>
</reference>
<comment type="caution">
    <text evidence="3">The sequence shown here is derived from an EMBL/GenBank/DDBJ whole genome shotgun (WGS) entry which is preliminary data.</text>
</comment>
<proteinExistence type="predicted"/>
<accession>A0ABD2QAA0</accession>
<evidence type="ECO:0000256" key="1">
    <source>
        <dbReference type="SAM" id="MobiDB-lite"/>
    </source>
</evidence>
<evidence type="ECO:0000259" key="2">
    <source>
        <dbReference type="PROSITE" id="PS50017"/>
    </source>
</evidence>
<gene>
    <name evidence="3" type="primary">SNF8_2</name>
    <name evidence="3" type="ORF">Ciccas_004902</name>
</gene>
<feature type="region of interest" description="Disordered" evidence="1">
    <location>
        <begin position="181"/>
        <end position="201"/>
    </location>
</feature>
<keyword evidence="4" id="KW-1185">Reference proteome</keyword>